<dbReference type="GO" id="GO:0003824">
    <property type="term" value="F:catalytic activity"/>
    <property type="evidence" value="ECO:0007669"/>
    <property type="project" value="UniProtKB-KW"/>
</dbReference>
<dbReference type="STRING" id="4795.A0A225VFH4"/>
<dbReference type="EMBL" id="NBNE01005031">
    <property type="protein sequence ID" value="OWZ04311.1"/>
    <property type="molecule type" value="Genomic_DNA"/>
</dbReference>
<evidence type="ECO:0000259" key="3">
    <source>
        <dbReference type="Pfam" id="PF17919"/>
    </source>
</evidence>
<evidence type="ECO:0000313" key="4">
    <source>
        <dbReference type="EMBL" id="OWZ04311.1"/>
    </source>
</evidence>
<feature type="domain" description="Reverse transcriptase" evidence="2">
    <location>
        <begin position="23"/>
        <end position="150"/>
    </location>
</feature>
<dbReference type="Gene3D" id="3.30.70.270">
    <property type="match status" value="2"/>
</dbReference>
<dbReference type="CDD" id="cd01647">
    <property type="entry name" value="RT_LTR"/>
    <property type="match status" value="1"/>
</dbReference>
<dbReference type="InterPro" id="IPR050951">
    <property type="entry name" value="Retrovirus_Pol_polyprotein"/>
</dbReference>
<dbReference type="SUPFAM" id="SSF56672">
    <property type="entry name" value="DNA/RNA polymerases"/>
    <property type="match status" value="1"/>
</dbReference>
<dbReference type="Proteomes" id="UP000198211">
    <property type="component" value="Unassembled WGS sequence"/>
</dbReference>
<sequence length="347" mass="39759">MLKAGVIRPSSSPSWAPTFYVRKSNGDRRIVHDFGGFNAKVKVPANPIPRKDEILRAMAQGKLFSTMALLWCFYQVRLEEKWIPYTAFATPDGLFEYLVTQMGISSGLSSFNRLMCSIFSDCSFFCQTYFDNLFVFTETESIDVISQHWKRCWTGVHKNIYSSRSRYVSSASPKFPVSAITLVATMMDPKKAESIRNWPIPATKREIQAFLGTCVYVMRFCPGFSKQVALLTDVIRLNPQQIYSFLALKTKLTSPPVLAHPDFSKPFHVNVDADFAVGGYLFQVYVDDHENVIAYGDRKLSKPEMPYPTWEKELIATLHAMRTWKVYLLDRPFYLNADHQTLETILQ</sequence>
<dbReference type="PANTHER" id="PTHR37984:SF5">
    <property type="entry name" value="PROTEIN NYNRIN-LIKE"/>
    <property type="match status" value="1"/>
</dbReference>
<protein>
    <submittedName>
        <fullName evidence="4">Pol Polyprotein</fullName>
    </submittedName>
</protein>
<comment type="caution">
    <text evidence="4">The sequence shown here is derived from an EMBL/GenBank/DDBJ whole genome shotgun (WGS) entry which is preliminary data.</text>
</comment>
<dbReference type="InterPro" id="IPR041577">
    <property type="entry name" value="RT_RNaseH_2"/>
</dbReference>
<dbReference type="Pfam" id="PF00078">
    <property type="entry name" value="RVT_1"/>
    <property type="match status" value="1"/>
</dbReference>
<evidence type="ECO:0000313" key="5">
    <source>
        <dbReference type="Proteomes" id="UP000198211"/>
    </source>
</evidence>
<proteinExistence type="predicted"/>
<dbReference type="InterPro" id="IPR000477">
    <property type="entry name" value="RT_dom"/>
</dbReference>
<accession>A0A225VFH4</accession>
<dbReference type="InterPro" id="IPR043502">
    <property type="entry name" value="DNA/RNA_pol_sf"/>
</dbReference>
<name>A0A225VFH4_9STRA</name>
<reference evidence="5" key="1">
    <citation type="submission" date="2017-03" db="EMBL/GenBank/DDBJ databases">
        <title>Phytopthora megakarya and P. palmivora, two closely related causual agents of cacao black pod achieved similar genome size and gene model numbers by different mechanisms.</title>
        <authorList>
            <person name="Ali S."/>
            <person name="Shao J."/>
            <person name="Larry D.J."/>
            <person name="Kronmiller B."/>
            <person name="Shen D."/>
            <person name="Strem M.D."/>
            <person name="Melnick R.L."/>
            <person name="Guiltinan M.J."/>
            <person name="Tyler B.M."/>
            <person name="Meinhardt L.W."/>
            <person name="Bailey B.A."/>
        </authorList>
    </citation>
    <scope>NUCLEOTIDE SEQUENCE [LARGE SCALE GENOMIC DNA]</scope>
    <source>
        <strain evidence="5">zdho120</strain>
    </source>
</reference>
<dbReference type="AlphaFoldDB" id="A0A225VFH4"/>
<keyword evidence="1" id="KW-0511">Multifunctional enzyme</keyword>
<keyword evidence="5" id="KW-1185">Reference proteome</keyword>
<dbReference type="Pfam" id="PF17919">
    <property type="entry name" value="RT_RNaseH_2"/>
    <property type="match status" value="1"/>
</dbReference>
<organism evidence="4 5">
    <name type="scientific">Phytophthora megakarya</name>
    <dbReference type="NCBI Taxonomy" id="4795"/>
    <lineage>
        <taxon>Eukaryota</taxon>
        <taxon>Sar</taxon>
        <taxon>Stramenopiles</taxon>
        <taxon>Oomycota</taxon>
        <taxon>Peronosporomycetes</taxon>
        <taxon>Peronosporales</taxon>
        <taxon>Peronosporaceae</taxon>
        <taxon>Phytophthora</taxon>
    </lineage>
</organism>
<dbReference type="InterPro" id="IPR043128">
    <property type="entry name" value="Rev_trsase/Diguanyl_cyclase"/>
</dbReference>
<dbReference type="PANTHER" id="PTHR37984">
    <property type="entry name" value="PROTEIN CBG26694"/>
    <property type="match status" value="1"/>
</dbReference>
<dbReference type="Gene3D" id="3.10.10.10">
    <property type="entry name" value="HIV Type 1 Reverse Transcriptase, subunit A, domain 1"/>
    <property type="match status" value="1"/>
</dbReference>
<feature type="domain" description="Reverse transcriptase/retrotransposon-derived protein RNase H-like" evidence="3">
    <location>
        <begin position="238"/>
        <end position="334"/>
    </location>
</feature>
<gene>
    <name evidence="4" type="ORF">PHMEG_00023806</name>
</gene>
<evidence type="ECO:0000259" key="2">
    <source>
        <dbReference type="Pfam" id="PF00078"/>
    </source>
</evidence>
<evidence type="ECO:0000256" key="1">
    <source>
        <dbReference type="ARBA" id="ARBA00023268"/>
    </source>
</evidence>
<dbReference type="OrthoDB" id="123497at2759"/>